<feature type="non-terminal residue" evidence="1">
    <location>
        <position position="105"/>
    </location>
</feature>
<protein>
    <submittedName>
        <fullName evidence="1">Uncharacterized protein</fullName>
    </submittedName>
</protein>
<proteinExistence type="predicted"/>
<name>A0AC59ZGG8_RANTA</name>
<dbReference type="Proteomes" id="UP001162501">
    <property type="component" value="Chromosome 29"/>
</dbReference>
<evidence type="ECO:0000313" key="2">
    <source>
        <dbReference type="Proteomes" id="UP001162501"/>
    </source>
</evidence>
<evidence type="ECO:0000313" key="1">
    <source>
        <dbReference type="EMBL" id="CAN0414741.1"/>
    </source>
</evidence>
<dbReference type="EMBL" id="OX596113">
    <property type="protein sequence ID" value="CAN0414741.1"/>
    <property type="molecule type" value="Genomic_DNA"/>
</dbReference>
<sequence length="105" mass="12377">SPASCLRQCMSQSESYSRIHVLRSKWLVLIEEDIAWKDMPNSVPRNESRYKILSVDFVHRTKEAFVSDSGTPQNKICTVFTFPPFICHEITSDYLYLTRWNINFR</sequence>
<reference evidence="1" key="2">
    <citation type="submission" date="2025-03" db="EMBL/GenBank/DDBJ databases">
        <authorList>
            <consortium name="ELIXIR-Norway"/>
            <consortium name="Elixir Norway"/>
        </authorList>
    </citation>
    <scope>NUCLEOTIDE SEQUENCE</scope>
</reference>
<reference evidence="1" key="1">
    <citation type="submission" date="2023-05" db="EMBL/GenBank/DDBJ databases">
        <authorList>
            <consortium name="ELIXIR-Norway"/>
        </authorList>
    </citation>
    <scope>NUCLEOTIDE SEQUENCE</scope>
</reference>
<gene>
    <name evidence="1" type="ORF">MRATA1EN22A_LOCUS18112</name>
</gene>
<feature type="non-terminal residue" evidence="1">
    <location>
        <position position="1"/>
    </location>
</feature>
<organism evidence="1 2">
    <name type="scientific">Rangifer tarandus platyrhynchus</name>
    <name type="common">Svalbard reindeer</name>
    <dbReference type="NCBI Taxonomy" id="3082113"/>
    <lineage>
        <taxon>Eukaryota</taxon>
        <taxon>Metazoa</taxon>
        <taxon>Chordata</taxon>
        <taxon>Craniata</taxon>
        <taxon>Vertebrata</taxon>
        <taxon>Euteleostomi</taxon>
        <taxon>Mammalia</taxon>
        <taxon>Eutheria</taxon>
        <taxon>Laurasiatheria</taxon>
        <taxon>Artiodactyla</taxon>
        <taxon>Ruminantia</taxon>
        <taxon>Pecora</taxon>
        <taxon>Cervidae</taxon>
        <taxon>Odocoileinae</taxon>
        <taxon>Rangifer</taxon>
    </lineage>
</organism>
<accession>A0AC59ZGG8</accession>